<evidence type="ECO:0000313" key="2">
    <source>
        <dbReference type="Proteomes" id="UP000199286"/>
    </source>
</evidence>
<evidence type="ECO:0000313" key="1">
    <source>
        <dbReference type="EMBL" id="SDY22681.1"/>
    </source>
</evidence>
<dbReference type="AlphaFoldDB" id="A0A1H3I4T8"/>
<proteinExistence type="predicted"/>
<dbReference type="OrthoDB" id="9808866at2"/>
<protein>
    <recommendedName>
        <fullName evidence="3">1,4-alpha-glucan branching enzyme</fullName>
    </recommendedName>
</protein>
<dbReference type="EMBL" id="FNPF01000004">
    <property type="protein sequence ID" value="SDY22681.1"/>
    <property type="molecule type" value="Genomic_DNA"/>
</dbReference>
<accession>A0A1H3I4T8</accession>
<organism evidence="1 2">
    <name type="scientific">Citreimonas salinaria</name>
    <dbReference type="NCBI Taxonomy" id="321339"/>
    <lineage>
        <taxon>Bacteria</taxon>
        <taxon>Pseudomonadati</taxon>
        <taxon>Pseudomonadota</taxon>
        <taxon>Alphaproteobacteria</taxon>
        <taxon>Rhodobacterales</taxon>
        <taxon>Roseobacteraceae</taxon>
        <taxon>Citreimonas</taxon>
    </lineage>
</organism>
<name>A0A1H3I4T8_9RHOB</name>
<dbReference type="STRING" id="321339.SAMN05444340_104365"/>
<keyword evidence="2" id="KW-1185">Reference proteome</keyword>
<dbReference type="Proteomes" id="UP000199286">
    <property type="component" value="Unassembled WGS sequence"/>
</dbReference>
<evidence type="ECO:0008006" key="3">
    <source>
        <dbReference type="Google" id="ProtNLM"/>
    </source>
</evidence>
<dbReference type="RefSeq" id="WP_089881862.1">
    <property type="nucleotide sequence ID" value="NZ_FNPF01000004.1"/>
</dbReference>
<reference evidence="1 2" key="1">
    <citation type="submission" date="2016-10" db="EMBL/GenBank/DDBJ databases">
        <authorList>
            <person name="de Groot N.N."/>
        </authorList>
    </citation>
    <scope>NUCLEOTIDE SEQUENCE [LARGE SCALE GENOMIC DNA]</scope>
    <source>
        <strain evidence="1 2">DSM 26880</strain>
    </source>
</reference>
<sequence length="89" mass="10166">MAETTTDHDTIRKWAEAKGGKPAAVDRTHTDDDVGIIRIMFPDAPNSEHEALEEISWDEFFEEFEKKKLALLYEDDSMFSKMISRDSAG</sequence>
<gene>
    <name evidence="1" type="ORF">SAMN05444340_104365</name>
</gene>